<evidence type="ECO:0000313" key="2">
    <source>
        <dbReference type="Proteomes" id="UP000680067"/>
    </source>
</evidence>
<dbReference type="AlphaFoldDB" id="A0A941I6H2"/>
<comment type="caution">
    <text evidence="1">The sequence shown here is derived from an EMBL/GenBank/DDBJ whole genome shotgun (WGS) entry which is preliminary data.</text>
</comment>
<proteinExistence type="predicted"/>
<dbReference type="RefSeq" id="WP_212686942.1">
    <property type="nucleotide sequence ID" value="NZ_JAGSPN010000003.1"/>
</dbReference>
<gene>
    <name evidence="1" type="ORF">KDM89_05510</name>
</gene>
<reference evidence="1" key="1">
    <citation type="submission" date="2021-04" db="EMBL/GenBank/DDBJ databases">
        <title>novel species isolated from subtropical streams in China.</title>
        <authorList>
            <person name="Lu H."/>
        </authorList>
    </citation>
    <scope>NUCLEOTIDE SEQUENCE</scope>
    <source>
        <strain evidence="1">LFS511W</strain>
    </source>
</reference>
<organism evidence="1 2">
    <name type="scientific">Undibacterium luofuense</name>
    <dbReference type="NCBI Taxonomy" id="2828733"/>
    <lineage>
        <taxon>Bacteria</taxon>
        <taxon>Pseudomonadati</taxon>
        <taxon>Pseudomonadota</taxon>
        <taxon>Betaproteobacteria</taxon>
        <taxon>Burkholderiales</taxon>
        <taxon>Oxalobacteraceae</taxon>
        <taxon>Undibacterium</taxon>
    </lineage>
</organism>
<accession>A0A941I6H2</accession>
<name>A0A941I6H2_9BURK</name>
<dbReference type="EMBL" id="JAGSPN010000003">
    <property type="protein sequence ID" value="MBR7781585.1"/>
    <property type="molecule type" value="Genomic_DNA"/>
</dbReference>
<dbReference type="Proteomes" id="UP000680067">
    <property type="component" value="Unassembled WGS sequence"/>
</dbReference>
<sequence>MRKSAFSLDAASFCYWRRSGEDAWTKVTGMLAQDCGDDLLLLLTGGPSACQQWAQAYAGAAEIAYPVLASFST</sequence>
<evidence type="ECO:0000313" key="1">
    <source>
        <dbReference type="EMBL" id="MBR7781585.1"/>
    </source>
</evidence>
<protein>
    <submittedName>
        <fullName evidence="1">Uncharacterized protein</fullName>
    </submittedName>
</protein>
<keyword evidence="2" id="KW-1185">Reference proteome</keyword>